<protein>
    <submittedName>
        <fullName evidence="1">Uncharacterized protein</fullName>
    </submittedName>
</protein>
<sequence>MLASEKIFKMNHILYKELEYDLLNSTSRIYGFLDLFNISLGHDRWCTDGVHMVPVWHDSIMSMFWQTYCNSIYLNAF</sequence>
<organism evidence="1 2">
    <name type="scientific">Paralvinella palmiformis</name>
    <dbReference type="NCBI Taxonomy" id="53620"/>
    <lineage>
        <taxon>Eukaryota</taxon>
        <taxon>Metazoa</taxon>
        <taxon>Spiralia</taxon>
        <taxon>Lophotrochozoa</taxon>
        <taxon>Annelida</taxon>
        <taxon>Polychaeta</taxon>
        <taxon>Sedentaria</taxon>
        <taxon>Canalipalpata</taxon>
        <taxon>Terebellida</taxon>
        <taxon>Terebelliformia</taxon>
        <taxon>Alvinellidae</taxon>
        <taxon>Paralvinella</taxon>
    </lineage>
</organism>
<evidence type="ECO:0000313" key="2">
    <source>
        <dbReference type="Proteomes" id="UP001208570"/>
    </source>
</evidence>
<name>A0AAD9MXX4_9ANNE</name>
<evidence type="ECO:0000313" key="1">
    <source>
        <dbReference type="EMBL" id="KAK2147806.1"/>
    </source>
</evidence>
<comment type="caution">
    <text evidence="1">The sequence shown here is derived from an EMBL/GenBank/DDBJ whole genome shotgun (WGS) entry which is preliminary data.</text>
</comment>
<accession>A0AAD9MXX4</accession>
<reference evidence="1" key="1">
    <citation type="journal article" date="2023" name="Mol. Biol. Evol.">
        <title>Third-Generation Sequencing Reveals the Adaptive Role of the Epigenome in Three Deep-Sea Polychaetes.</title>
        <authorList>
            <person name="Perez M."/>
            <person name="Aroh O."/>
            <person name="Sun Y."/>
            <person name="Lan Y."/>
            <person name="Juniper S.K."/>
            <person name="Young C.R."/>
            <person name="Angers B."/>
            <person name="Qian P.Y."/>
        </authorList>
    </citation>
    <scope>NUCLEOTIDE SEQUENCE</scope>
    <source>
        <strain evidence="1">P08H-3</strain>
    </source>
</reference>
<dbReference type="EMBL" id="JAODUP010000535">
    <property type="protein sequence ID" value="KAK2147806.1"/>
    <property type="molecule type" value="Genomic_DNA"/>
</dbReference>
<dbReference type="Proteomes" id="UP001208570">
    <property type="component" value="Unassembled WGS sequence"/>
</dbReference>
<keyword evidence="2" id="KW-1185">Reference proteome</keyword>
<gene>
    <name evidence="1" type="ORF">LSH36_535g03066</name>
</gene>
<proteinExistence type="predicted"/>
<dbReference type="AlphaFoldDB" id="A0AAD9MXX4"/>